<evidence type="ECO:0000313" key="3">
    <source>
        <dbReference type="EMBL" id="GGH96065.1"/>
    </source>
</evidence>
<evidence type="ECO:0000313" key="6">
    <source>
        <dbReference type="Proteomes" id="UP000818603"/>
    </source>
</evidence>
<reference evidence="4 6" key="2">
    <citation type="submission" date="2020-02" db="EMBL/GenBank/DDBJ databases">
        <title>Genome sequence of Parvularcula flava strain NH6-79.</title>
        <authorList>
            <person name="Abdul Karim M.H."/>
            <person name="Lam M.Q."/>
            <person name="Chen S.J."/>
            <person name="Yahya A."/>
            <person name="Shahir S."/>
            <person name="Shamsir M.S."/>
            <person name="Chong C.S."/>
        </authorList>
    </citation>
    <scope>NUCLEOTIDE SEQUENCE [LARGE SCALE GENOMIC DNA]</scope>
    <source>
        <strain evidence="4 6">NH6-79</strain>
    </source>
</reference>
<evidence type="ECO:0000313" key="4">
    <source>
        <dbReference type="EMBL" id="NHK27644.1"/>
    </source>
</evidence>
<dbReference type="PANTHER" id="PTHR42663:SF6">
    <property type="entry name" value="HYDROLASE C777.06C-RELATED"/>
    <property type="match status" value="1"/>
</dbReference>
<gene>
    <name evidence="4" type="ORF">FF098_007005</name>
    <name evidence="3" type="ORF">GCM10011355_14090</name>
</gene>
<dbReference type="EMBL" id="BMGZ01000001">
    <property type="protein sequence ID" value="GGH96065.1"/>
    <property type="molecule type" value="Genomic_DNA"/>
</dbReference>
<dbReference type="CDD" id="cd16279">
    <property type="entry name" value="metallo-hydrolase-like_MBL-fold"/>
    <property type="match status" value="1"/>
</dbReference>
<evidence type="ECO:0000313" key="5">
    <source>
        <dbReference type="Proteomes" id="UP000621856"/>
    </source>
</evidence>
<protein>
    <submittedName>
        <fullName evidence="4">MBL fold metallo-hydrolase</fullName>
    </submittedName>
    <submittedName>
        <fullName evidence="3">Phosphoribosyl 1,2-cyclic phosphodiesterase</fullName>
    </submittedName>
</protein>
<feature type="compositionally biased region" description="Gly residues" evidence="1">
    <location>
        <begin position="12"/>
        <end position="27"/>
    </location>
</feature>
<organism evidence="3 5">
    <name type="scientific">Aquisalinus luteolus</name>
    <dbReference type="NCBI Taxonomy" id="1566827"/>
    <lineage>
        <taxon>Bacteria</taxon>
        <taxon>Pseudomonadati</taxon>
        <taxon>Pseudomonadota</taxon>
        <taxon>Alphaproteobacteria</taxon>
        <taxon>Parvularculales</taxon>
        <taxon>Parvularculaceae</taxon>
        <taxon>Aquisalinus</taxon>
    </lineage>
</organism>
<dbReference type="SUPFAM" id="SSF56281">
    <property type="entry name" value="Metallo-hydrolase/oxidoreductase"/>
    <property type="match status" value="1"/>
</dbReference>
<dbReference type="Proteomes" id="UP000621856">
    <property type="component" value="Unassembled WGS sequence"/>
</dbReference>
<proteinExistence type="predicted"/>
<keyword evidence="6" id="KW-1185">Reference proteome</keyword>
<dbReference type="PANTHER" id="PTHR42663">
    <property type="entry name" value="HYDROLASE C777.06C-RELATED-RELATED"/>
    <property type="match status" value="1"/>
</dbReference>
<dbReference type="EMBL" id="VCJR02000001">
    <property type="protein sequence ID" value="NHK27644.1"/>
    <property type="molecule type" value="Genomic_DNA"/>
</dbReference>
<dbReference type="Pfam" id="PF12706">
    <property type="entry name" value="Lactamase_B_2"/>
    <property type="match status" value="1"/>
</dbReference>
<dbReference type="InterPro" id="IPR036866">
    <property type="entry name" value="RibonucZ/Hydroxyglut_hydro"/>
</dbReference>
<dbReference type="InterPro" id="IPR001279">
    <property type="entry name" value="Metallo-B-lactamas"/>
</dbReference>
<feature type="region of interest" description="Disordered" evidence="1">
    <location>
        <begin position="12"/>
        <end position="35"/>
    </location>
</feature>
<reference evidence="3" key="1">
    <citation type="journal article" date="2014" name="Int. J. Syst. Evol. Microbiol.">
        <title>Complete genome sequence of Corynebacterium casei LMG S-19264T (=DSM 44701T), isolated from a smear-ripened cheese.</title>
        <authorList>
            <consortium name="US DOE Joint Genome Institute (JGI-PGF)"/>
            <person name="Walter F."/>
            <person name="Albersmeier A."/>
            <person name="Kalinowski J."/>
            <person name="Ruckert C."/>
        </authorList>
    </citation>
    <scope>NUCLEOTIDE SEQUENCE</scope>
    <source>
        <strain evidence="3">CGMCC 1.14984</strain>
    </source>
</reference>
<name>A0A8J3A6T9_9PROT</name>
<reference evidence="3" key="3">
    <citation type="submission" date="2020-09" db="EMBL/GenBank/DDBJ databases">
        <authorList>
            <person name="Sun Q."/>
            <person name="Zhou Y."/>
        </authorList>
    </citation>
    <scope>NUCLEOTIDE SEQUENCE</scope>
    <source>
        <strain evidence="3">CGMCC 1.14984</strain>
    </source>
</reference>
<comment type="caution">
    <text evidence="3">The sequence shown here is derived from an EMBL/GenBank/DDBJ whole genome shotgun (WGS) entry which is preliminary data.</text>
</comment>
<evidence type="ECO:0000256" key="1">
    <source>
        <dbReference type="SAM" id="MobiDB-lite"/>
    </source>
</evidence>
<evidence type="ECO:0000259" key="2">
    <source>
        <dbReference type="Pfam" id="PF12706"/>
    </source>
</evidence>
<accession>A0A8J3A6T9</accession>
<dbReference type="AlphaFoldDB" id="A0A8J3A6T9"/>
<feature type="domain" description="Metallo-beta-lactamase" evidence="2">
    <location>
        <begin position="63"/>
        <end position="259"/>
    </location>
</feature>
<sequence length="289" mass="31990">MTLRAIILGCGSSGGIPRPGGPGGKGQWGDLDPSEPRNRRMRCSLLVQKEHPETGWSEPETLTTVLVDTSPDLARQFLMAEAARIDAVFFTHDHADQSHGIDDLRAMALSMRARVPTYIDQSLSPEIVNRFRYCFEQKPGSGYPPILELIDMPKCGKAQIINGPSGVISVVPFLQHHGRIDSLGFLFGEDDFDPSNLNGRGIAYSSDTNALPDETFKLLDGVSLWIVDALQRKPHPSHSHLEQTLKWLTRVDAQRGVLTNMHLDMDYATLCDELPENVRPAHDGMVLTQ</sequence>
<dbReference type="Gene3D" id="3.60.15.10">
    <property type="entry name" value="Ribonuclease Z/Hydroxyacylglutathione hydrolase-like"/>
    <property type="match status" value="1"/>
</dbReference>
<dbReference type="Proteomes" id="UP000818603">
    <property type="component" value="Unassembled WGS sequence"/>
</dbReference>
<dbReference type="RefSeq" id="WP_155138764.1">
    <property type="nucleotide sequence ID" value="NZ_BMGZ01000001.1"/>
</dbReference>